<organism evidence="9 10">
    <name type="scientific">Durusdinium trenchii</name>
    <dbReference type="NCBI Taxonomy" id="1381693"/>
    <lineage>
        <taxon>Eukaryota</taxon>
        <taxon>Sar</taxon>
        <taxon>Alveolata</taxon>
        <taxon>Dinophyceae</taxon>
        <taxon>Suessiales</taxon>
        <taxon>Symbiodiniaceae</taxon>
        <taxon>Durusdinium</taxon>
    </lineage>
</organism>
<proteinExistence type="inferred from homology"/>
<evidence type="ECO:0000256" key="7">
    <source>
        <dbReference type="RuleBase" id="RU003994"/>
    </source>
</evidence>
<dbReference type="CDD" id="cd00948">
    <property type="entry name" value="FBP_aldolase_I_a"/>
    <property type="match status" value="1"/>
</dbReference>
<reference evidence="9 10" key="1">
    <citation type="submission" date="2024-02" db="EMBL/GenBank/DDBJ databases">
        <authorList>
            <person name="Chen Y."/>
            <person name="Shah S."/>
            <person name="Dougan E. K."/>
            <person name="Thang M."/>
            <person name="Chan C."/>
        </authorList>
    </citation>
    <scope>NUCLEOTIDE SEQUENCE [LARGE SCALE GENOMIC DNA]</scope>
</reference>
<evidence type="ECO:0000256" key="1">
    <source>
        <dbReference type="ARBA" id="ARBA00004714"/>
    </source>
</evidence>
<evidence type="ECO:0000313" key="10">
    <source>
        <dbReference type="Proteomes" id="UP001642464"/>
    </source>
</evidence>
<evidence type="ECO:0000256" key="8">
    <source>
        <dbReference type="RuleBase" id="RU004257"/>
    </source>
</evidence>
<gene>
    <name evidence="9" type="ORF">SCF082_LOCUS5272</name>
</gene>
<dbReference type="PANTHER" id="PTHR11627">
    <property type="entry name" value="FRUCTOSE-BISPHOSPHATE ALDOLASE"/>
    <property type="match status" value="1"/>
</dbReference>
<dbReference type="SUPFAM" id="SSF51569">
    <property type="entry name" value="Aldolase"/>
    <property type="match status" value="1"/>
</dbReference>
<dbReference type="Proteomes" id="UP001642464">
    <property type="component" value="Unassembled WGS sequence"/>
</dbReference>
<evidence type="ECO:0000313" key="9">
    <source>
        <dbReference type="EMBL" id="CAK8997615.1"/>
    </source>
</evidence>
<evidence type="ECO:0000256" key="2">
    <source>
        <dbReference type="ARBA" id="ARBA00010387"/>
    </source>
</evidence>
<dbReference type="Gene3D" id="3.20.20.70">
    <property type="entry name" value="Aldolase class I"/>
    <property type="match status" value="1"/>
</dbReference>
<evidence type="ECO:0000256" key="3">
    <source>
        <dbReference type="ARBA" id="ARBA00013068"/>
    </source>
</evidence>
<keyword evidence="6" id="KW-0704">Schiff base</keyword>
<comment type="catalytic activity">
    <reaction evidence="7">
        <text>beta-D-fructose 1,6-bisphosphate = D-glyceraldehyde 3-phosphate + dihydroxyacetone phosphate</text>
        <dbReference type="Rhea" id="RHEA:14729"/>
        <dbReference type="ChEBI" id="CHEBI:32966"/>
        <dbReference type="ChEBI" id="CHEBI:57642"/>
        <dbReference type="ChEBI" id="CHEBI:59776"/>
        <dbReference type="EC" id="4.1.2.13"/>
    </reaction>
</comment>
<keyword evidence="4 7" id="KW-0324">Glycolysis</keyword>
<evidence type="ECO:0000256" key="6">
    <source>
        <dbReference type="ARBA" id="ARBA00023270"/>
    </source>
</evidence>
<protein>
    <recommendedName>
        <fullName evidence="3 7">Fructose-bisphosphate aldolase</fullName>
        <ecNumber evidence="3 7">4.1.2.13</ecNumber>
    </recommendedName>
</protein>
<sequence>MGNFDKELVETAQKIASPGKGLLAADESIGTIGKRFDKISVENTHENRRKYRQLLFEAKGLGEFCSGCICFEETLYEKTPEGKSFIELLQAENIIPGIKVDKGQASIMGAAEGETSTQGLDGLGARCAEYYKQGARFAKWRAVIKINAETGAPTELAIEEQTRGLARYASICQENGLCPIVEPEVLMDGAHDIEVSAAVTERVWQAQFKALADHHVLLEGCILKPNMVRSGADNASPASMAEVAAYTVRTLQRTVPPAVPGITFLSGGMSEEEATVALNEINKCAGKKPWNLSFSYGRALQATVLQEWKGEDANIEAAQAALLLRAKANSLAQLGKYTGEAAGGAAADESTYQKNYSY</sequence>
<keyword evidence="10" id="KW-1185">Reference proteome</keyword>
<evidence type="ECO:0000256" key="4">
    <source>
        <dbReference type="ARBA" id="ARBA00023152"/>
    </source>
</evidence>
<dbReference type="PROSITE" id="PS00158">
    <property type="entry name" value="ALDOLASE_CLASS_I"/>
    <property type="match status" value="1"/>
</dbReference>
<comment type="caution">
    <text evidence="9">The sequence shown here is derived from an EMBL/GenBank/DDBJ whole genome shotgun (WGS) entry which is preliminary data.</text>
</comment>
<dbReference type="InterPro" id="IPR029768">
    <property type="entry name" value="Aldolase_I_AS"/>
</dbReference>
<dbReference type="EC" id="4.1.2.13" evidence="3 7"/>
<dbReference type="NCBIfam" id="NF033379">
    <property type="entry name" value="FrucBisAld_I"/>
    <property type="match status" value="1"/>
</dbReference>
<accession>A0ABP0I4W7</accession>
<dbReference type="Pfam" id="PF00274">
    <property type="entry name" value="Glycolytic"/>
    <property type="match status" value="1"/>
</dbReference>
<comment type="similarity">
    <text evidence="2 7">Belongs to the class I fructose-bisphosphate aldolase family.</text>
</comment>
<dbReference type="EMBL" id="CAXAMM010002833">
    <property type="protein sequence ID" value="CAK8997615.1"/>
    <property type="molecule type" value="Genomic_DNA"/>
</dbReference>
<name>A0ABP0I4W7_9DINO</name>
<dbReference type="InterPro" id="IPR000741">
    <property type="entry name" value="FBA_I"/>
</dbReference>
<evidence type="ECO:0000256" key="5">
    <source>
        <dbReference type="ARBA" id="ARBA00023239"/>
    </source>
</evidence>
<keyword evidence="5 7" id="KW-0456">Lyase</keyword>
<dbReference type="InterPro" id="IPR013785">
    <property type="entry name" value="Aldolase_TIM"/>
</dbReference>
<comment type="pathway">
    <text evidence="1 8">Carbohydrate degradation; glycolysis; D-glyceraldehyde 3-phosphate and glycerone phosphate from D-glucose: step 4/4.</text>
</comment>